<feature type="region of interest" description="Disordered" evidence="1">
    <location>
        <begin position="165"/>
        <end position="186"/>
    </location>
</feature>
<feature type="region of interest" description="Disordered" evidence="1">
    <location>
        <begin position="30"/>
        <end position="57"/>
    </location>
</feature>
<gene>
    <name evidence="2" type="ORF">EG68_01758</name>
</gene>
<evidence type="ECO:0000313" key="3">
    <source>
        <dbReference type="Proteomes" id="UP000822476"/>
    </source>
</evidence>
<sequence>MNDYVSVFCRGNSKYHYYGIRIKATSALNHQAPAETRSQTYHKRETYSSSSRIGSGAANGLAVSATSKSELHRSASISHTTRYLASERFKPLTGAGARSGSLGSDTGCNQRDSGREKGQLTSYNTLPIWRGWDCGSRSRVESKIHSNADYIKTGISVEFCRASTNTERDDTNSQNARTTNFGGSATTEDSQCFDLDFSQTSHQSVYSATWSG</sequence>
<feature type="compositionally biased region" description="Polar residues" evidence="1">
    <location>
        <begin position="172"/>
        <end position="186"/>
    </location>
</feature>
<name>A0A8S9ZAA4_9TREM</name>
<accession>A0A8S9ZAA4</accession>
<dbReference type="OrthoDB" id="10398776at2759"/>
<evidence type="ECO:0000313" key="2">
    <source>
        <dbReference type="EMBL" id="KAF7260818.1"/>
    </source>
</evidence>
<dbReference type="AlphaFoldDB" id="A0A8S9ZAA4"/>
<evidence type="ECO:0000256" key="1">
    <source>
        <dbReference type="SAM" id="MobiDB-lite"/>
    </source>
</evidence>
<protein>
    <submittedName>
        <fullName evidence="2">Uncharacterized protein</fullName>
    </submittedName>
</protein>
<comment type="caution">
    <text evidence="2">The sequence shown here is derived from an EMBL/GenBank/DDBJ whole genome shotgun (WGS) entry which is preliminary data.</text>
</comment>
<feature type="compositionally biased region" description="Polar residues" evidence="1">
    <location>
        <begin position="101"/>
        <end position="111"/>
    </location>
</feature>
<proteinExistence type="predicted"/>
<dbReference type="Proteomes" id="UP000822476">
    <property type="component" value="Unassembled WGS sequence"/>
</dbReference>
<organism evidence="2 3">
    <name type="scientific">Paragonimus skrjabini miyazakii</name>
    <dbReference type="NCBI Taxonomy" id="59628"/>
    <lineage>
        <taxon>Eukaryota</taxon>
        <taxon>Metazoa</taxon>
        <taxon>Spiralia</taxon>
        <taxon>Lophotrochozoa</taxon>
        <taxon>Platyhelminthes</taxon>
        <taxon>Trematoda</taxon>
        <taxon>Digenea</taxon>
        <taxon>Plagiorchiida</taxon>
        <taxon>Troglotremata</taxon>
        <taxon>Troglotrematidae</taxon>
        <taxon>Paragonimus</taxon>
    </lineage>
</organism>
<feature type="region of interest" description="Disordered" evidence="1">
    <location>
        <begin position="95"/>
        <end position="119"/>
    </location>
</feature>
<reference evidence="2" key="1">
    <citation type="submission" date="2019-07" db="EMBL/GenBank/DDBJ databases">
        <title>Annotation for the trematode Paragonimus miyazaki's.</title>
        <authorList>
            <person name="Choi Y.-J."/>
        </authorList>
    </citation>
    <scope>NUCLEOTIDE SEQUENCE</scope>
    <source>
        <strain evidence="2">Japan</strain>
    </source>
</reference>
<dbReference type="EMBL" id="JTDE01000596">
    <property type="protein sequence ID" value="KAF7260818.1"/>
    <property type="molecule type" value="Genomic_DNA"/>
</dbReference>
<keyword evidence="3" id="KW-1185">Reference proteome</keyword>